<dbReference type="AlphaFoldDB" id="A0A6G1L4H6"/>
<dbReference type="EMBL" id="ML995856">
    <property type="protein sequence ID" value="KAF2767469.1"/>
    <property type="molecule type" value="Genomic_DNA"/>
</dbReference>
<keyword evidence="1" id="KW-0812">Transmembrane</keyword>
<name>A0A6G1L4H6_9PEZI</name>
<feature type="transmembrane region" description="Helical" evidence="1">
    <location>
        <begin position="24"/>
        <end position="43"/>
    </location>
</feature>
<keyword evidence="1" id="KW-1133">Transmembrane helix</keyword>
<feature type="transmembrane region" description="Helical" evidence="1">
    <location>
        <begin position="177"/>
        <end position="198"/>
    </location>
</feature>
<feature type="transmembrane region" description="Helical" evidence="1">
    <location>
        <begin position="100"/>
        <end position="119"/>
    </location>
</feature>
<proteinExistence type="predicted"/>
<organism evidence="3 4">
    <name type="scientific">Teratosphaeria nubilosa</name>
    <dbReference type="NCBI Taxonomy" id="161662"/>
    <lineage>
        <taxon>Eukaryota</taxon>
        <taxon>Fungi</taxon>
        <taxon>Dikarya</taxon>
        <taxon>Ascomycota</taxon>
        <taxon>Pezizomycotina</taxon>
        <taxon>Dothideomycetes</taxon>
        <taxon>Dothideomycetidae</taxon>
        <taxon>Mycosphaerellales</taxon>
        <taxon>Teratosphaeriaceae</taxon>
        <taxon>Teratosphaeria</taxon>
    </lineage>
</organism>
<evidence type="ECO:0000313" key="3">
    <source>
        <dbReference type="EMBL" id="KAF2767469.1"/>
    </source>
</evidence>
<feature type="non-terminal residue" evidence="3">
    <location>
        <position position="229"/>
    </location>
</feature>
<keyword evidence="1" id="KW-0472">Membrane</keyword>
<feature type="domain" description="DUF7703" evidence="2">
    <location>
        <begin position="3"/>
        <end position="226"/>
    </location>
</feature>
<feature type="non-terminal residue" evidence="3">
    <location>
        <position position="1"/>
    </location>
</feature>
<sequence length="229" mass="25895">GLATYNAILVILTVFLTFTRCRGLYFWSLLVAACGIVVSIYGGRLNALLGAKGHLIYLAFTISALGWWSMVTGQAFVLWSRLNLVLHGSRGFKLLKWTKWMIIANIALLHGPSTILFFCSFRGRRSQAFDIAYLIAEKIQLTGFFLQETMLSSIYIWKAIKILRSSLQVQTPALMKQLIAINAIIIFMDLVLIVLEYARFHSIQCLIKPLVYSIKLKLEFAILGKLKEV</sequence>
<dbReference type="Proteomes" id="UP000799436">
    <property type="component" value="Unassembled WGS sequence"/>
</dbReference>
<keyword evidence="4" id="KW-1185">Reference proteome</keyword>
<dbReference type="Pfam" id="PF24802">
    <property type="entry name" value="DUF7703"/>
    <property type="match status" value="1"/>
</dbReference>
<evidence type="ECO:0000256" key="1">
    <source>
        <dbReference type="SAM" id="Phobius"/>
    </source>
</evidence>
<dbReference type="OrthoDB" id="405906at2759"/>
<protein>
    <recommendedName>
        <fullName evidence="2">DUF7703 domain-containing protein</fullName>
    </recommendedName>
</protein>
<gene>
    <name evidence="3" type="ORF">EJ03DRAFT_245254</name>
</gene>
<dbReference type="InterPro" id="IPR056120">
    <property type="entry name" value="DUF7703"/>
</dbReference>
<accession>A0A6G1L4H6</accession>
<dbReference type="PANTHER" id="PTHR37013">
    <property type="entry name" value="INTEGRAL MEMBRANE PROTEIN (AFU_ORTHOLOGUE AFUA_1G05950)-RELATED"/>
    <property type="match status" value="1"/>
</dbReference>
<evidence type="ECO:0000313" key="4">
    <source>
        <dbReference type="Proteomes" id="UP000799436"/>
    </source>
</evidence>
<reference evidence="3" key="1">
    <citation type="journal article" date="2020" name="Stud. Mycol.">
        <title>101 Dothideomycetes genomes: a test case for predicting lifestyles and emergence of pathogens.</title>
        <authorList>
            <person name="Haridas S."/>
            <person name="Albert R."/>
            <person name="Binder M."/>
            <person name="Bloem J."/>
            <person name="Labutti K."/>
            <person name="Salamov A."/>
            <person name="Andreopoulos B."/>
            <person name="Baker S."/>
            <person name="Barry K."/>
            <person name="Bills G."/>
            <person name="Bluhm B."/>
            <person name="Cannon C."/>
            <person name="Castanera R."/>
            <person name="Culley D."/>
            <person name="Daum C."/>
            <person name="Ezra D."/>
            <person name="Gonzalez J."/>
            <person name="Henrissat B."/>
            <person name="Kuo A."/>
            <person name="Liang C."/>
            <person name="Lipzen A."/>
            <person name="Lutzoni F."/>
            <person name="Magnuson J."/>
            <person name="Mondo S."/>
            <person name="Nolan M."/>
            <person name="Ohm R."/>
            <person name="Pangilinan J."/>
            <person name="Park H.-J."/>
            <person name="Ramirez L."/>
            <person name="Alfaro M."/>
            <person name="Sun H."/>
            <person name="Tritt A."/>
            <person name="Yoshinaga Y."/>
            <person name="Zwiers L.-H."/>
            <person name="Turgeon B."/>
            <person name="Goodwin S."/>
            <person name="Spatafora J."/>
            <person name="Crous P."/>
            <person name="Grigoriev I."/>
        </authorList>
    </citation>
    <scope>NUCLEOTIDE SEQUENCE</scope>
    <source>
        <strain evidence="3">CBS 116005</strain>
    </source>
</reference>
<feature type="transmembrane region" description="Helical" evidence="1">
    <location>
        <begin position="55"/>
        <end position="80"/>
    </location>
</feature>
<evidence type="ECO:0000259" key="2">
    <source>
        <dbReference type="Pfam" id="PF24802"/>
    </source>
</evidence>
<dbReference type="PANTHER" id="PTHR37013:SF3">
    <property type="entry name" value="INTEGRAL MEMBRANE PROTEIN (AFU_ORTHOLOGUE AFUA_1G05950)"/>
    <property type="match status" value="1"/>
</dbReference>